<evidence type="ECO:0000256" key="5">
    <source>
        <dbReference type="ARBA" id="ARBA00022989"/>
    </source>
</evidence>
<feature type="domain" description="Sulfatase N-terminal" evidence="8">
    <location>
        <begin position="307"/>
        <end position="573"/>
    </location>
</feature>
<dbReference type="EMBL" id="AP019697">
    <property type="protein sequence ID" value="BBK25793.1"/>
    <property type="molecule type" value="Genomic_DNA"/>
</dbReference>
<feature type="transmembrane region" description="Helical" evidence="7">
    <location>
        <begin position="144"/>
        <end position="169"/>
    </location>
</feature>
<evidence type="ECO:0000256" key="2">
    <source>
        <dbReference type="ARBA" id="ARBA00022475"/>
    </source>
</evidence>
<feature type="transmembrane region" description="Helical" evidence="7">
    <location>
        <begin position="20"/>
        <end position="40"/>
    </location>
</feature>
<dbReference type="GO" id="GO:0009244">
    <property type="term" value="P:lipopolysaccharide core region biosynthetic process"/>
    <property type="evidence" value="ECO:0007669"/>
    <property type="project" value="TreeGrafter"/>
</dbReference>
<dbReference type="Gene3D" id="3.40.720.10">
    <property type="entry name" value="Alkaline Phosphatase, subunit A"/>
    <property type="match status" value="1"/>
</dbReference>
<name>A0A8D5A2P4_9FIRM</name>
<keyword evidence="5 7" id="KW-1133">Transmembrane helix</keyword>
<proteinExistence type="predicted"/>
<evidence type="ECO:0000313" key="9">
    <source>
        <dbReference type="EMBL" id="BBK25793.1"/>
    </source>
</evidence>
<evidence type="ECO:0000256" key="6">
    <source>
        <dbReference type="ARBA" id="ARBA00023136"/>
    </source>
</evidence>
<gene>
    <name evidence="9" type="ORF">Dia5BBH33_17280</name>
</gene>
<dbReference type="RefSeq" id="WP_143332810.1">
    <property type="nucleotide sequence ID" value="NZ_AP019697.1"/>
</dbReference>
<dbReference type="InterPro" id="IPR017850">
    <property type="entry name" value="Alkaline_phosphatase_core_sf"/>
</dbReference>
<dbReference type="InterPro" id="IPR040423">
    <property type="entry name" value="PEA_transferase"/>
</dbReference>
<sequence length="621" mass="69715">MLKKDIGEILSVRNITKKDAAWYCLVSIIFTAVLWGWFAFTGIKFLWEWNLSLRDALLTFVTIFLLELTCGQDIRGRLWHAAYPGFLALMLVFPYVIGTGSGNRDPDFRHLLNPYVMEALGFLSISVITAFWQQKARRPLSILIAIGTFLITTFQIICALIYFSYFLIYGSTFATADFLPFVQTHLSEAIGFLKSFISVKTLCLGVILLLVLFVPTITLLVRNIKNGGMSSAKWPKWIIALSVLLFAAGIINVRHWIPRSFPVLDYQLSQAYIHSIRDAKKLHTINAAKLVLANGINNTLASRVPGTVLLVIGESETSDLMTAFTPSLPVDTTPWLTSEKENKDFYLFNHAYTNFPATAGALSMALTGINQYNEKEIGQVVTLLDVAKKAGYDTWWISNHRQLAAGNPSVDLVSSGADHTLWTTHAEGADIDLISLLKKVPRNGNHFIILHLMGSHAKYDSRIPDDWPYLSLPGADETENDYATTVDYTDYVLKNIFNYSKENLHMTAMAYLSDHGEDMKYGHGEGHVTWSMLHIPLFFYLSPEYETAFPNTAKALRNNREKIFTNDLLFDTMCGLIQAPNNDYSPTYDLTSPLYSLNADQALAVNGKWIVANDPSLHDIK</sequence>
<accession>A0A8D5A2P4</accession>
<evidence type="ECO:0000313" key="10">
    <source>
        <dbReference type="Proteomes" id="UP000320585"/>
    </source>
</evidence>
<evidence type="ECO:0000256" key="7">
    <source>
        <dbReference type="SAM" id="Phobius"/>
    </source>
</evidence>
<dbReference type="GO" id="GO:0005886">
    <property type="term" value="C:plasma membrane"/>
    <property type="evidence" value="ECO:0007669"/>
    <property type="project" value="UniProtKB-SubCell"/>
</dbReference>
<protein>
    <submittedName>
        <fullName evidence="9">Phosphoethanolamine transferase CptA</fullName>
    </submittedName>
</protein>
<dbReference type="KEGG" id="dho:Dia5BBH33_17280"/>
<keyword evidence="10" id="KW-1185">Reference proteome</keyword>
<dbReference type="InterPro" id="IPR000917">
    <property type="entry name" value="Sulfatase_N"/>
</dbReference>
<feature type="transmembrane region" description="Helical" evidence="7">
    <location>
        <begin position="46"/>
        <end position="66"/>
    </location>
</feature>
<dbReference type="PANTHER" id="PTHR30443">
    <property type="entry name" value="INNER MEMBRANE PROTEIN"/>
    <property type="match status" value="1"/>
</dbReference>
<evidence type="ECO:0000256" key="4">
    <source>
        <dbReference type="ARBA" id="ARBA00022692"/>
    </source>
</evidence>
<dbReference type="InterPro" id="IPR058130">
    <property type="entry name" value="PEA_transf_C"/>
</dbReference>
<evidence type="ECO:0000259" key="8">
    <source>
        <dbReference type="Pfam" id="PF00884"/>
    </source>
</evidence>
<dbReference type="SUPFAM" id="SSF53649">
    <property type="entry name" value="Alkaline phosphatase-like"/>
    <property type="match status" value="1"/>
</dbReference>
<keyword evidence="3 9" id="KW-0808">Transferase</keyword>
<dbReference type="GeneID" id="92716947"/>
<dbReference type="GO" id="GO:0016776">
    <property type="term" value="F:phosphotransferase activity, phosphate group as acceptor"/>
    <property type="evidence" value="ECO:0007669"/>
    <property type="project" value="TreeGrafter"/>
</dbReference>
<keyword evidence="6 7" id="KW-0472">Membrane</keyword>
<dbReference type="CDD" id="cd16017">
    <property type="entry name" value="LptA"/>
    <property type="match status" value="1"/>
</dbReference>
<organism evidence="9 10">
    <name type="scientific">Dialister hominis</name>
    <dbReference type="NCBI Taxonomy" id="2582419"/>
    <lineage>
        <taxon>Bacteria</taxon>
        <taxon>Bacillati</taxon>
        <taxon>Bacillota</taxon>
        <taxon>Negativicutes</taxon>
        <taxon>Veillonellales</taxon>
        <taxon>Veillonellaceae</taxon>
        <taxon>Dialister</taxon>
    </lineage>
</organism>
<comment type="subcellular location">
    <subcellularLocation>
        <location evidence="1">Cell membrane</location>
        <topology evidence="1">Multi-pass membrane protein</topology>
    </subcellularLocation>
</comment>
<feature type="transmembrane region" description="Helical" evidence="7">
    <location>
        <begin position="112"/>
        <end position="132"/>
    </location>
</feature>
<dbReference type="AlphaFoldDB" id="A0A8D5A2P4"/>
<dbReference type="OrthoDB" id="9786870at2"/>
<evidence type="ECO:0000256" key="1">
    <source>
        <dbReference type="ARBA" id="ARBA00004651"/>
    </source>
</evidence>
<dbReference type="PANTHER" id="PTHR30443:SF2">
    <property type="entry name" value="PHOSPHOETHANOLAMINE TRANSFERASE EPTC"/>
    <property type="match status" value="1"/>
</dbReference>
<evidence type="ECO:0000256" key="3">
    <source>
        <dbReference type="ARBA" id="ARBA00022679"/>
    </source>
</evidence>
<keyword evidence="4 7" id="KW-0812">Transmembrane</keyword>
<dbReference type="Pfam" id="PF00884">
    <property type="entry name" value="Sulfatase"/>
    <property type="match status" value="1"/>
</dbReference>
<reference evidence="10" key="1">
    <citation type="submission" date="2019-05" db="EMBL/GenBank/DDBJ databases">
        <title>Complete genome sequencing of Dialister sp. strain 5BBH33.</title>
        <authorList>
            <person name="Sakamoto M."/>
            <person name="Murakami T."/>
            <person name="Mori H."/>
        </authorList>
    </citation>
    <scope>NUCLEOTIDE SEQUENCE [LARGE SCALE GENOMIC DNA]</scope>
    <source>
        <strain evidence="10">5BBH33</strain>
    </source>
</reference>
<feature type="transmembrane region" description="Helical" evidence="7">
    <location>
        <begin position="189"/>
        <end position="216"/>
    </location>
</feature>
<dbReference type="Proteomes" id="UP000320585">
    <property type="component" value="Chromosome"/>
</dbReference>
<feature type="transmembrane region" description="Helical" evidence="7">
    <location>
        <begin position="78"/>
        <end position="97"/>
    </location>
</feature>
<keyword evidence="2" id="KW-1003">Cell membrane</keyword>
<feature type="transmembrane region" description="Helical" evidence="7">
    <location>
        <begin position="237"/>
        <end position="257"/>
    </location>
</feature>